<evidence type="ECO:0000256" key="1">
    <source>
        <dbReference type="ARBA" id="ARBA00004167"/>
    </source>
</evidence>
<organism evidence="8 9">
    <name type="scientific">Denticeps clupeoides</name>
    <name type="common">denticle herring</name>
    <dbReference type="NCBI Taxonomy" id="299321"/>
    <lineage>
        <taxon>Eukaryota</taxon>
        <taxon>Metazoa</taxon>
        <taxon>Chordata</taxon>
        <taxon>Craniata</taxon>
        <taxon>Vertebrata</taxon>
        <taxon>Euteleostomi</taxon>
        <taxon>Actinopterygii</taxon>
        <taxon>Neopterygii</taxon>
        <taxon>Teleostei</taxon>
        <taxon>Clupei</taxon>
        <taxon>Clupeiformes</taxon>
        <taxon>Denticipitoidei</taxon>
        <taxon>Denticipitidae</taxon>
        <taxon>Denticeps</taxon>
    </lineage>
</organism>
<evidence type="ECO:0000256" key="5">
    <source>
        <dbReference type="ARBA" id="ARBA00023065"/>
    </source>
</evidence>
<dbReference type="PROSITE" id="PS01310">
    <property type="entry name" value="FXYD"/>
    <property type="match status" value="1"/>
</dbReference>
<keyword evidence="7" id="KW-0732">Signal</keyword>
<proteinExistence type="inferred from homology"/>
<dbReference type="Pfam" id="PF02038">
    <property type="entry name" value="ATP1G1_PLM_MAT8"/>
    <property type="match status" value="1"/>
</dbReference>
<evidence type="ECO:0000313" key="9">
    <source>
        <dbReference type="Proteomes" id="UP000694580"/>
    </source>
</evidence>
<protein>
    <recommendedName>
        <fullName evidence="7">FXYD domain-containing ion transport regulator</fullName>
    </recommendedName>
</protein>
<keyword evidence="3 7" id="KW-0813">Transport</keyword>
<evidence type="ECO:0000256" key="2">
    <source>
        <dbReference type="ARBA" id="ARBA00005948"/>
    </source>
</evidence>
<dbReference type="GO" id="GO:0016020">
    <property type="term" value="C:membrane"/>
    <property type="evidence" value="ECO:0007669"/>
    <property type="project" value="UniProtKB-SubCell"/>
</dbReference>
<keyword evidence="5 7" id="KW-0406">Ion transport</keyword>
<dbReference type="GeneTree" id="ENSGT01150000287541"/>
<keyword evidence="9" id="KW-1185">Reference proteome</keyword>
<dbReference type="GO" id="GO:0043269">
    <property type="term" value="P:regulation of monoatomic ion transport"/>
    <property type="evidence" value="ECO:0007669"/>
    <property type="project" value="InterPro"/>
</dbReference>
<keyword evidence="4 7" id="KW-0812">Transmembrane</keyword>
<reference evidence="8" key="3">
    <citation type="submission" date="2025-09" db="UniProtKB">
        <authorList>
            <consortium name="Ensembl"/>
        </authorList>
    </citation>
    <scope>IDENTIFICATION</scope>
</reference>
<keyword evidence="6 7" id="KW-0472">Membrane</keyword>
<dbReference type="Proteomes" id="UP000694580">
    <property type="component" value="Chromosome 5"/>
</dbReference>
<feature type="signal peptide" evidence="7">
    <location>
        <begin position="1"/>
        <end position="22"/>
    </location>
</feature>
<evidence type="ECO:0000256" key="7">
    <source>
        <dbReference type="RuleBase" id="RU364131"/>
    </source>
</evidence>
<dbReference type="GO" id="GO:0006811">
    <property type="term" value="P:monoatomic ion transport"/>
    <property type="evidence" value="ECO:0007669"/>
    <property type="project" value="UniProtKB-KW"/>
</dbReference>
<dbReference type="InterPro" id="IPR000272">
    <property type="entry name" value="Ion-transport_regulator_FXYD"/>
</dbReference>
<dbReference type="Ensembl" id="ENSDCDT00010013839.1">
    <property type="protein sequence ID" value="ENSDCDP00010013131.1"/>
    <property type="gene ID" value="ENSDCDG00010005993.1"/>
</dbReference>
<reference evidence="8 9" key="1">
    <citation type="submission" date="2020-06" db="EMBL/GenBank/DDBJ databases">
        <authorList>
            <consortium name="Wellcome Sanger Institute Data Sharing"/>
        </authorList>
    </citation>
    <scope>NUCLEOTIDE SEQUENCE [LARGE SCALE GENOMIC DNA]</scope>
</reference>
<feature type="transmembrane region" description="Helical" evidence="7">
    <location>
        <begin position="32"/>
        <end position="53"/>
    </location>
</feature>
<dbReference type="Gene3D" id="1.20.5.780">
    <property type="entry name" value="Single helix bin"/>
    <property type="match status" value="1"/>
</dbReference>
<name>A0AAY4B069_9TELE</name>
<evidence type="ECO:0000313" key="8">
    <source>
        <dbReference type="Ensembl" id="ENSDCDP00010013131.1"/>
    </source>
</evidence>
<reference evidence="8" key="2">
    <citation type="submission" date="2025-08" db="UniProtKB">
        <authorList>
            <consortium name="Ensembl"/>
        </authorList>
    </citation>
    <scope>IDENTIFICATION</scope>
</reference>
<comment type="similarity">
    <text evidence="2 7">Belongs to the FXYD family.</text>
</comment>
<keyword evidence="7" id="KW-1133">Transmembrane helix</keyword>
<evidence type="ECO:0000256" key="3">
    <source>
        <dbReference type="ARBA" id="ARBA00022448"/>
    </source>
</evidence>
<evidence type="ECO:0000256" key="4">
    <source>
        <dbReference type="ARBA" id="ARBA00022692"/>
    </source>
</evidence>
<dbReference type="AlphaFoldDB" id="A0AAY4B069"/>
<feature type="chain" id="PRO_5044044252" description="FXYD domain-containing ion transport regulator" evidence="7">
    <location>
        <begin position="23"/>
        <end position="70"/>
    </location>
</feature>
<evidence type="ECO:0000256" key="6">
    <source>
        <dbReference type="ARBA" id="ARBA00023136"/>
    </source>
</evidence>
<dbReference type="InterPro" id="IPR047297">
    <property type="entry name" value="FXYD_motif"/>
</dbReference>
<sequence length="70" mass="7355">MGQVANLVLLAVLSAVFATAEGNAFTYNYERLRIGGLIITALLVAGAVVILSWNKCKAKSSKDADSPSEI</sequence>
<accession>A0AAY4B069</accession>
<comment type="subcellular location">
    <subcellularLocation>
        <location evidence="1">Membrane</location>
        <topology evidence="1">Single-pass membrane protein</topology>
    </subcellularLocation>
</comment>
<dbReference type="GO" id="GO:0099106">
    <property type="term" value="F:ion channel regulator activity"/>
    <property type="evidence" value="ECO:0007669"/>
    <property type="project" value="InterPro"/>
</dbReference>